<dbReference type="InterPro" id="IPR018544">
    <property type="entry name" value="KICS_2"/>
</dbReference>
<evidence type="ECO:0000313" key="2">
    <source>
        <dbReference type="Proteomes" id="UP001209540"/>
    </source>
</evidence>
<dbReference type="Gene3D" id="1.10.3450.30">
    <property type="match status" value="1"/>
</dbReference>
<dbReference type="GO" id="GO:1904262">
    <property type="term" value="P:negative regulation of TORC1 signaling"/>
    <property type="evidence" value="ECO:0007669"/>
    <property type="project" value="TreeGrafter"/>
</dbReference>
<dbReference type="AlphaFoldDB" id="A0AAD5PA37"/>
<dbReference type="PANTHER" id="PTHR31581:SF1">
    <property type="entry name" value="KICSTOR SUBUNIT 2"/>
    <property type="match status" value="1"/>
</dbReference>
<reference evidence="1" key="2">
    <citation type="submission" date="2023-02" db="EMBL/GenBank/DDBJ databases">
        <authorList>
            <consortium name="DOE Joint Genome Institute"/>
            <person name="Mondo S.J."/>
            <person name="Chang Y."/>
            <person name="Wang Y."/>
            <person name="Ahrendt S."/>
            <person name="Andreopoulos W."/>
            <person name="Barry K."/>
            <person name="Beard J."/>
            <person name="Benny G.L."/>
            <person name="Blankenship S."/>
            <person name="Bonito G."/>
            <person name="Cuomo C."/>
            <person name="Desiro A."/>
            <person name="Gervers K.A."/>
            <person name="Hundley H."/>
            <person name="Kuo A."/>
            <person name="LaButti K."/>
            <person name="Lang B.F."/>
            <person name="Lipzen A."/>
            <person name="O'Donnell K."/>
            <person name="Pangilinan J."/>
            <person name="Reynolds N."/>
            <person name="Sandor L."/>
            <person name="Smith M.W."/>
            <person name="Tsang A."/>
            <person name="Grigoriev I.V."/>
            <person name="Stajich J.E."/>
            <person name="Spatafora J.W."/>
        </authorList>
    </citation>
    <scope>NUCLEOTIDE SEQUENCE</scope>
    <source>
        <strain evidence="1">RSA 2281</strain>
    </source>
</reference>
<accession>A0AAD5PA37</accession>
<dbReference type="EMBL" id="JAIXMP010000029">
    <property type="protein sequence ID" value="KAI9251877.1"/>
    <property type="molecule type" value="Genomic_DNA"/>
</dbReference>
<dbReference type="Pfam" id="PF09404">
    <property type="entry name" value="C12orf66_like"/>
    <property type="match status" value="2"/>
</dbReference>
<dbReference type="SUPFAM" id="SSF158548">
    <property type="entry name" value="FLJ32549 domain-like"/>
    <property type="match status" value="1"/>
</dbReference>
<gene>
    <name evidence="1" type="ORF">BDA99DRAFT_548449</name>
</gene>
<organism evidence="1 2">
    <name type="scientific">Phascolomyces articulosus</name>
    <dbReference type="NCBI Taxonomy" id="60185"/>
    <lineage>
        <taxon>Eukaryota</taxon>
        <taxon>Fungi</taxon>
        <taxon>Fungi incertae sedis</taxon>
        <taxon>Mucoromycota</taxon>
        <taxon>Mucoromycotina</taxon>
        <taxon>Mucoromycetes</taxon>
        <taxon>Mucorales</taxon>
        <taxon>Lichtheimiaceae</taxon>
        <taxon>Phascolomyces</taxon>
    </lineage>
</organism>
<protein>
    <submittedName>
        <fullName evidence="1">Uncharacterized protein</fullName>
    </submittedName>
</protein>
<dbReference type="InterPro" id="IPR038060">
    <property type="entry name" value="C12orf66-like_central_sf"/>
</dbReference>
<dbReference type="Proteomes" id="UP001209540">
    <property type="component" value="Unassembled WGS sequence"/>
</dbReference>
<comment type="caution">
    <text evidence="1">The sequence shown here is derived from an EMBL/GenBank/DDBJ whole genome shotgun (WGS) entry which is preliminary data.</text>
</comment>
<dbReference type="GO" id="GO:0042149">
    <property type="term" value="P:cellular response to glucose starvation"/>
    <property type="evidence" value="ECO:0007669"/>
    <property type="project" value="TreeGrafter"/>
</dbReference>
<proteinExistence type="predicted"/>
<sequence length="454" mass="52709">MMDHHELYTSTWNALGAFDYIAANKFATRFLRVYQPFSHLLVKLTNCENLYTQLSFLKPKWYYMRKDPATEDINKEIAVLENQNTLTEEDTTTPLLAILHALVDLCRVRQTFIHLYQALLHSHHKNDTSSFQSVLKDLESLEQKQQRWHEQDHLGLLGLGVVKEIRILHALLKARQAIIDYAFQDACIALFHCKQNLNEWKMACQEQEDEEKSNTTTQQVVHEPTWKTMLFGGFTSSSNILHSSSLEGGGKHLEDAWPNTIRWFGKYLDNLYAKMTLYFHNILLEKEKLITEDDPEKALWKGIKIDYHEQICTFRKRFGAHCVGLLYEVTSVPFYPQGYVLSGTPYEPPQGIHSFPFIYCQPNEPPKEHMPNIISILQGSRNKLSDPKAKPVYFFDSKISSTYYLAQVDDHVVLVVIYFERQIQQREPTTLEFMSTMVTSLRGTSVLADLSRME</sequence>
<reference evidence="1" key="1">
    <citation type="journal article" date="2022" name="IScience">
        <title>Evolution of zygomycete secretomes and the origins of terrestrial fungal ecologies.</title>
        <authorList>
            <person name="Chang Y."/>
            <person name="Wang Y."/>
            <person name="Mondo S."/>
            <person name="Ahrendt S."/>
            <person name="Andreopoulos W."/>
            <person name="Barry K."/>
            <person name="Beard J."/>
            <person name="Benny G.L."/>
            <person name="Blankenship S."/>
            <person name="Bonito G."/>
            <person name="Cuomo C."/>
            <person name="Desiro A."/>
            <person name="Gervers K.A."/>
            <person name="Hundley H."/>
            <person name="Kuo A."/>
            <person name="LaButti K."/>
            <person name="Lang B.F."/>
            <person name="Lipzen A."/>
            <person name="O'Donnell K."/>
            <person name="Pangilinan J."/>
            <person name="Reynolds N."/>
            <person name="Sandor L."/>
            <person name="Smith M.E."/>
            <person name="Tsang A."/>
            <person name="Grigoriev I.V."/>
            <person name="Stajich J.E."/>
            <person name="Spatafora J.W."/>
        </authorList>
    </citation>
    <scope>NUCLEOTIDE SEQUENCE</scope>
    <source>
        <strain evidence="1">RSA 2281</strain>
    </source>
</reference>
<name>A0AAD5PA37_9FUNG</name>
<keyword evidence="2" id="KW-1185">Reference proteome</keyword>
<dbReference type="GO" id="GO:0034198">
    <property type="term" value="P:cellular response to amino acid starvation"/>
    <property type="evidence" value="ECO:0007669"/>
    <property type="project" value="TreeGrafter"/>
</dbReference>
<dbReference type="PANTHER" id="PTHR31581">
    <property type="entry name" value="KICSTOR COMPLEX PROTEIN C12ORF66"/>
    <property type="match status" value="1"/>
</dbReference>
<dbReference type="GO" id="GO:0061462">
    <property type="term" value="P:protein localization to lysosome"/>
    <property type="evidence" value="ECO:0007669"/>
    <property type="project" value="TreeGrafter"/>
</dbReference>
<evidence type="ECO:0000313" key="1">
    <source>
        <dbReference type="EMBL" id="KAI9251877.1"/>
    </source>
</evidence>
<dbReference type="SUPFAM" id="SSF160651">
    <property type="entry name" value="FLJ32549 C-terminal domain-like"/>
    <property type="match status" value="1"/>
</dbReference>